<evidence type="ECO:0000313" key="4">
    <source>
        <dbReference type="Proteomes" id="UP000580517"/>
    </source>
</evidence>
<comment type="caution">
    <text evidence="3">The sequence shown here is derived from an EMBL/GenBank/DDBJ whole genome shotgun (WGS) entry which is preliminary data.</text>
</comment>
<feature type="chain" id="PRO_5032434328" evidence="2">
    <location>
        <begin position="22"/>
        <end position="331"/>
    </location>
</feature>
<evidence type="ECO:0000256" key="2">
    <source>
        <dbReference type="SAM" id="SignalP"/>
    </source>
</evidence>
<dbReference type="PANTHER" id="PTHR42928">
    <property type="entry name" value="TRICARBOXYLATE-BINDING PROTEIN"/>
    <property type="match status" value="1"/>
</dbReference>
<keyword evidence="4" id="KW-1185">Reference proteome</keyword>
<dbReference type="AlphaFoldDB" id="A0A853FC09"/>
<gene>
    <name evidence="3" type="ORF">H0A68_11245</name>
</gene>
<dbReference type="SUPFAM" id="SSF53850">
    <property type="entry name" value="Periplasmic binding protein-like II"/>
    <property type="match status" value="1"/>
</dbReference>
<proteinExistence type="inferred from homology"/>
<dbReference type="Pfam" id="PF03401">
    <property type="entry name" value="TctC"/>
    <property type="match status" value="1"/>
</dbReference>
<name>A0A853FC09_9BURK</name>
<dbReference type="OrthoDB" id="8678477at2"/>
<dbReference type="CDD" id="cd07012">
    <property type="entry name" value="PBP2_Bug_TTT"/>
    <property type="match status" value="1"/>
</dbReference>
<dbReference type="EMBL" id="JACCEW010000003">
    <property type="protein sequence ID" value="NYT37449.1"/>
    <property type="molecule type" value="Genomic_DNA"/>
</dbReference>
<dbReference type="PIRSF" id="PIRSF017082">
    <property type="entry name" value="YflP"/>
    <property type="match status" value="1"/>
</dbReference>
<accession>A0A853FC09</accession>
<dbReference type="RefSeq" id="WP_129969408.1">
    <property type="nucleotide sequence ID" value="NZ_JACCEW010000003.1"/>
</dbReference>
<dbReference type="InterPro" id="IPR042100">
    <property type="entry name" value="Bug_dom1"/>
</dbReference>
<dbReference type="Gene3D" id="3.40.190.150">
    <property type="entry name" value="Bordetella uptake gene, domain 1"/>
    <property type="match status" value="1"/>
</dbReference>
<evidence type="ECO:0000256" key="1">
    <source>
        <dbReference type="ARBA" id="ARBA00006987"/>
    </source>
</evidence>
<reference evidence="3 4" key="1">
    <citation type="submission" date="2020-07" db="EMBL/GenBank/DDBJ databases">
        <title>Taxonomic revisions and descriptions of new bacterial species based on genomic comparisons in the high-G+C-content subgroup of the family Alcaligenaceae.</title>
        <authorList>
            <person name="Szabo A."/>
            <person name="Felfoldi T."/>
        </authorList>
    </citation>
    <scope>NUCLEOTIDE SEQUENCE [LARGE SCALE GENOMIC DNA]</scope>
    <source>
        <strain evidence="3 4">DSM 25264</strain>
    </source>
</reference>
<keyword evidence="2" id="KW-0732">Signal</keyword>
<dbReference type="InterPro" id="IPR005064">
    <property type="entry name" value="BUG"/>
</dbReference>
<dbReference type="PANTHER" id="PTHR42928:SF5">
    <property type="entry name" value="BLR1237 PROTEIN"/>
    <property type="match status" value="1"/>
</dbReference>
<dbReference type="Gene3D" id="3.40.190.10">
    <property type="entry name" value="Periplasmic binding protein-like II"/>
    <property type="match status" value="1"/>
</dbReference>
<organism evidence="3 4">
    <name type="scientific">Allopusillimonas soli</name>
    <dbReference type="NCBI Taxonomy" id="659016"/>
    <lineage>
        <taxon>Bacteria</taxon>
        <taxon>Pseudomonadati</taxon>
        <taxon>Pseudomonadota</taxon>
        <taxon>Betaproteobacteria</taxon>
        <taxon>Burkholderiales</taxon>
        <taxon>Alcaligenaceae</taxon>
        <taxon>Allopusillimonas</taxon>
    </lineage>
</organism>
<protein>
    <submittedName>
        <fullName evidence="3">Tripartite tricarboxylate transporter substrate binding protein</fullName>
    </submittedName>
</protein>
<dbReference type="Proteomes" id="UP000580517">
    <property type="component" value="Unassembled WGS sequence"/>
</dbReference>
<evidence type="ECO:0000313" key="3">
    <source>
        <dbReference type="EMBL" id="NYT37449.1"/>
    </source>
</evidence>
<comment type="similarity">
    <text evidence="1">Belongs to the UPF0065 (bug) family.</text>
</comment>
<feature type="signal peptide" evidence="2">
    <location>
        <begin position="1"/>
        <end position="21"/>
    </location>
</feature>
<sequence>MKISSNLLASTILGIGLIASAATVHADARSDQYPASPITLVVPFSAGGGVDVVGRILAKSLSTELGASIVVENKPGASGMIGASYVAHAKPDGLTLLLASSGEVAINPHLYKDMNYSPEKDLAPISLVSRIPNLLSVNPQLPIKNVGELVAYAKAHPDTLSYSSSGVGNIQNITGELLNSMAGIHILHVPYKGSAQAVADVAGGQVSMTFASGAASLPFIESGKIRPIGVTSDKPMKAFPDVPPIKDTPELKDFLLVNWFGLFTTAGTPDSIVQKLNAATVKALANPEVVKALESQGADPAPMSPQAFADFRADQSKLFGQIIRDAHIAIK</sequence>